<dbReference type="CDD" id="cd11304">
    <property type="entry name" value="Cadherin_repeat"/>
    <property type="match status" value="1"/>
</dbReference>
<dbReference type="PANTHER" id="PTHR31490">
    <property type="entry name" value="GLYCOSYL HYDROLASE"/>
    <property type="match status" value="1"/>
</dbReference>
<dbReference type="EC" id="3.2.1.8" evidence="9"/>
<dbReference type="PROSITE" id="PS51760">
    <property type="entry name" value="GH10_2"/>
    <property type="match status" value="1"/>
</dbReference>
<evidence type="ECO:0000256" key="2">
    <source>
        <dbReference type="ARBA" id="ARBA00007495"/>
    </source>
</evidence>
<dbReference type="RefSeq" id="WP_073119157.1">
    <property type="nucleotide sequence ID" value="NZ_FRAA01000001.1"/>
</dbReference>
<evidence type="ECO:0000256" key="3">
    <source>
        <dbReference type="ARBA" id="ARBA00022651"/>
    </source>
</evidence>
<dbReference type="Proteomes" id="UP000184474">
    <property type="component" value="Unassembled WGS sequence"/>
</dbReference>
<feature type="domain" description="GH10" evidence="11">
    <location>
        <begin position="90"/>
        <end position="372"/>
    </location>
</feature>
<evidence type="ECO:0000256" key="1">
    <source>
        <dbReference type="ARBA" id="ARBA00000681"/>
    </source>
</evidence>
<keyword evidence="7 9" id="KW-0326">Glycosidase</keyword>
<dbReference type="PRINTS" id="PR00134">
    <property type="entry name" value="GLHYDRLASE10"/>
</dbReference>
<dbReference type="AlphaFoldDB" id="A0A1M6KCH3"/>
<dbReference type="Gene3D" id="2.60.40.60">
    <property type="entry name" value="Cadherins"/>
    <property type="match status" value="1"/>
</dbReference>
<evidence type="ECO:0000256" key="9">
    <source>
        <dbReference type="RuleBase" id="RU361174"/>
    </source>
</evidence>
<dbReference type="SUPFAM" id="SSF51445">
    <property type="entry name" value="(Trans)glycosidases"/>
    <property type="match status" value="1"/>
</dbReference>
<dbReference type="PANTHER" id="PTHR31490:SF88">
    <property type="entry name" value="BETA-XYLANASE"/>
    <property type="match status" value="1"/>
</dbReference>
<keyword evidence="13" id="KW-1185">Reference proteome</keyword>
<dbReference type="SMART" id="SM00112">
    <property type="entry name" value="CA"/>
    <property type="match status" value="1"/>
</dbReference>
<evidence type="ECO:0000259" key="11">
    <source>
        <dbReference type="PROSITE" id="PS51760"/>
    </source>
</evidence>
<accession>A0A1M6KCH3</accession>
<comment type="similarity">
    <text evidence="2 9">Belongs to the glycosyl hydrolase 10 (cellulase F) family.</text>
</comment>
<dbReference type="GO" id="GO:0005509">
    <property type="term" value="F:calcium ion binding"/>
    <property type="evidence" value="ECO:0007669"/>
    <property type="project" value="InterPro"/>
</dbReference>
<keyword evidence="6 9" id="KW-0119">Carbohydrate metabolism</keyword>
<dbReference type="NCBIfam" id="TIGR04183">
    <property type="entry name" value="Por_Secre_tail"/>
    <property type="match status" value="1"/>
</dbReference>
<dbReference type="InterPro" id="IPR002126">
    <property type="entry name" value="Cadherin-like_dom"/>
</dbReference>
<dbReference type="InterPro" id="IPR015919">
    <property type="entry name" value="Cadherin-like_sf"/>
</dbReference>
<sequence>MNTKILSKTRVLGTLWLFFVLLFAHQVQSQSTEEWYDQAQERIDTLRRGEFGIEIYDINGQAYTGEVKVRMAKHEYPFGMSFDFYEGDIDTDVPTETQWMKAAMYKYFNYGVSGNSFKWSGIDPYGNGPDYTNFDHAVEWTQSVGWELRAHTLLWGGAEGDNHAMPQWVTNLGAAQAVYDECEDRIKREVTKYKGVIKEYDVINEPLHATYTQELYGDSLNWKSFIWAREADPDAELYVNDYNVEFGWGDADEYVTLINDMIDKGAPVTGVGLQAHFWDCCRPDINDFVTQVNKIAEVGLPMRLTEYDYGGDLTEAQQAEDFIKVATVAFSHPSINGMISWGLSDAGAWRENTGFFTADHTPKLAADTLLYLTQELWATNFDYILGGAETINFDAYYGDYRVEVKFGEKWKEFNIPLKKVNDGAVYELHEGDAELKALEFVQASLVDLNVLEVTFDQSIDSGTLDKADFRVFADNGVGINRVTVKEGDPTVLVFELDKQVSIFDYATLSYFPGTLAAETGATARAFGIEKIQIDSELNKVPEVENHTFHLAENALGGVVVGTVSAIDPEGAALSYKITAGNHLAIFGMNQESGEILLNNPFQLDREETPVHELTVQVSDGMNVVSVLVAIYLDKVLSVGTHAARGTLIYPNPTTNTLNIRSNDSFDQVSIFDLGGQLLYKETYGGLIQDTSLELDLDEGIYLLKLSNKTMINVSRVIVRSN</sequence>
<dbReference type="PROSITE" id="PS50268">
    <property type="entry name" value="CADHERIN_2"/>
    <property type="match status" value="1"/>
</dbReference>
<dbReference type="STRING" id="156994.SAMN04488028_101524"/>
<proteinExistence type="inferred from homology"/>
<dbReference type="Pfam" id="PF00331">
    <property type="entry name" value="Glyco_hydro_10"/>
    <property type="match status" value="1"/>
</dbReference>
<dbReference type="InterPro" id="IPR001000">
    <property type="entry name" value="GH10_dom"/>
</dbReference>
<evidence type="ECO:0000313" key="12">
    <source>
        <dbReference type="EMBL" id="SHJ56635.1"/>
    </source>
</evidence>
<dbReference type="InterPro" id="IPR044846">
    <property type="entry name" value="GH10"/>
</dbReference>
<keyword evidence="5 9" id="KW-0378">Hydrolase</keyword>
<gene>
    <name evidence="12" type="ORF">SAMN04488028_101524</name>
</gene>
<feature type="domain" description="Cadherin" evidence="10">
    <location>
        <begin position="542"/>
        <end position="671"/>
    </location>
</feature>
<dbReference type="GO" id="GO:0031176">
    <property type="term" value="F:endo-1,4-beta-xylanase activity"/>
    <property type="evidence" value="ECO:0007669"/>
    <property type="project" value="UniProtKB-EC"/>
</dbReference>
<evidence type="ECO:0000259" key="10">
    <source>
        <dbReference type="PROSITE" id="PS50268"/>
    </source>
</evidence>
<evidence type="ECO:0000313" key="13">
    <source>
        <dbReference type="Proteomes" id="UP000184474"/>
    </source>
</evidence>
<evidence type="ECO:0000256" key="8">
    <source>
        <dbReference type="ARBA" id="ARBA00023326"/>
    </source>
</evidence>
<evidence type="ECO:0000256" key="5">
    <source>
        <dbReference type="ARBA" id="ARBA00022801"/>
    </source>
</evidence>
<protein>
    <recommendedName>
        <fullName evidence="9">Beta-xylanase</fullName>
        <ecNumber evidence="9">3.2.1.8</ecNumber>
    </recommendedName>
</protein>
<organism evidence="12 13">
    <name type="scientific">Reichenbachiella agariperforans</name>
    <dbReference type="NCBI Taxonomy" id="156994"/>
    <lineage>
        <taxon>Bacteria</taxon>
        <taxon>Pseudomonadati</taxon>
        <taxon>Bacteroidota</taxon>
        <taxon>Cytophagia</taxon>
        <taxon>Cytophagales</taxon>
        <taxon>Reichenbachiellaceae</taxon>
        <taxon>Reichenbachiella</taxon>
    </lineage>
</organism>
<dbReference type="SMART" id="SM00633">
    <property type="entry name" value="Glyco_10"/>
    <property type="match status" value="1"/>
</dbReference>
<dbReference type="SUPFAM" id="SSF49313">
    <property type="entry name" value="Cadherin-like"/>
    <property type="match status" value="1"/>
</dbReference>
<keyword evidence="8 9" id="KW-0624">Polysaccharide degradation</keyword>
<dbReference type="GO" id="GO:0007156">
    <property type="term" value="P:homophilic cell adhesion via plasma membrane adhesion molecules"/>
    <property type="evidence" value="ECO:0007669"/>
    <property type="project" value="InterPro"/>
</dbReference>
<evidence type="ECO:0000256" key="4">
    <source>
        <dbReference type="ARBA" id="ARBA00022729"/>
    </source>
</evidence>
<keyword evidence="3" id="KW-0858">Xylan degradation</keyword>
<keyword evidence="4" id="KW-0732">Signal</keyword>
<reference evidence="13" key="1">
    <citation type="submission" date="2016-11" db="EMBL/GenBank/DDBJ databases">
        <authorList>
            <person name="Varghese N."/>
            <person name="Submissions S."/>
        </authorList>
    </citation>
    <scope>NUCLEOTIDE SEQUENCE [LARGE SCALE GENOMIC DNA]</scope>
    <source>
        <strain evidence="13">DSM 26134</strain>
    </source>
</reference>
<dbReference type="InterPro" id="IPR026444">
    <property type="entry name" value="Secre_tail"/>
</dbReference>
<dbReference type="GO" id="GO:0016020">
    <property type="term" value="C:membrane"/>
    <property type="evidence" value="ECO:0007669"/>
    <property type="project" value="InterPro"/>
</dbReference>
<dbReference type="Pfam" id="PF00028">
    <property type="entry name" value="Cadherin"/>
    <property type="match status" value="1"/>
</dbReference>
<dbReference type="EMBL" id="FRAA01000001">
    <property type="protein sequence ID" value="SHJ56635.1"/>
    <property type="molecule type" value="Genomic_DNA"/>
</dbReference>
<dbReference type="GO" id="GO:0045493">
    <property type="term" value="P:xylan catabolic process"/>
    <property type="evidence" value="ECO:0007669"/>
    <property type="project" value="UniProtKB-KW"/>
</dbReference>
<evidence type="ECO:0000256" key="6">
    <source>
        <dbReference type="ARBA" id="ARBA00023277"/>
    </source>
</evidence>
<evidence type="ECO:0000256" key="7">
    <source>
        <dbReference type="ARBA" id="ARBA00023295"/>
    </source>
</evidence>
<comment type="catalytic activity">
    <reaction evidence="1 9">
        <text>Endohydrolysis of (1-&gt;4)-beta-D-xylosidic linkages in xylans.</text>
        <dbReference type="EC" id="3.2.1.8"/>
    </reaction>
</comment>
<dbReference type="InterPro" id="IPR017853">
    <property type="entry name" value="GH"/>
</dbReference>
<name>A0A1M6KCH3_REIAG</name>
<dbReference type="Pfam" id="PF18962">
    <property type="entry name" value="Por_Secre_tail"/>
    <property type="match status" value="1"/>
</dbReference>
<dbReference type="Gene3D" id="3.20.20.80">
    <property type="entry name" value="Glycosidases"/>
    <property type="match status" value="1"/>
</dbReference>